<gene>
    <name evidence="1" type="ORF">OXU80_08515</name>
</gene>
<organism evidence="1 2">
    <name type="scientific">Antarcticirhabdus aurantiaca</name>
    <dbReference type="NCBI Taxonomy" id="2606717"/>
    <lineage>
        <taxon>Bacteria</taxon>
        <taxon>Pseudomonadati</taxon>
        <taxon>Pseudomonadota</taxon>
        <taxon>Alphaproteobacteria</taxon>
        <taxon>Hyphomicrobiales</taxon>
        <taxon>Aurantimonadaceae</taxon>
        <taxon>Antarcticirhabdus</taxon>
    </lineage>
</organism>
<keyword evidence="2" id="KW-1185">Reference proteome</keyword>
<proteinExistence type="predicted"/>
<evidence type="ECO:0000313" key="1">
    <source>
        <dbReference type="EMBL" id="WAJ30232.1"/>
    </source>
</evidence>
<dbReference type="EMBL" id="CP113520">
    <property type="protein sequence ID" value="WAJ30232.1"/>
    <property type="molecule type" value="Genomic_DNA"/>
</dbReference>
<evidence type="ECO:0000313" key="2">
    <source>
        <dbReference type="Proteomes" id="UP001163223"/>
    </source>
</evidence>
<sequence>MVRTVGWDVGGAHLKAALAENGRVLKVFQEATPLWRGLDSLEAALAAILPQVAGAEHHGVTMTGELADVFDTRPEGVASLAALMAERLGPGTRLYAGARGFVPPVEAAEAAISIASANWHATARFIATTMDEALLVDMGSTTTDVVPVAEGAVLARGTSDAERMEAGELVYVGYTRTALMALGAEMPFAGRRVPVMNELFATMADALRAAGALDEDDDLQDAADGKAKTLEASRARLARMIGRDAAEASPEAWADLGRAFVEAAIRRVHDAALVVLSRAEVSEDASIVVAGTGRPLLRRVASRLDRGIVDFADLVECRDELRDAVRRAAPAAAVALLASKE</sequence>
<protein>
    <submittedName>
        <fullName evidence="1">S-layer protein</fullName>
    </submittedName>
</protein>
<dbReference type="Proteomes" id="UP001163223">
    <property type="component" value="Chromosome"/>
</dbReference>
<name>A0ACD4NTR6_9HYPH</name>
<reference evidence="1" key="1">
    <citation type="submission" date="2022-11" db="EMBL/GenBank/DDBJ databases">
        <title>beta-Carotene-producing bacterium, Jeongeuplla avenae sp. nov., alleviates the salt stress of Arabidopsis seedlings.</title>
        <authorList>
            <person name="Jiang L."/>
            <person name="Lee J."/>
        </authorList>
    </citation>
    <scope>NUCLEOTIDE SEQUENCE</scope>
    <source>
        <strain evidence="1">DY_R2A_6</strain>
    </source>
</reference>
<accession>A0ACD4NTR6</accession>